<protein>
    <recommendedName>
        <fullName evidence="4">Vitellogenin domain-containing protein</fullName>
    </recommendedName>
</protein>
<feature type="compositionally biased region" description="Basic and acidic residues" evidence="1">
    <location>
        <begin position="156"/>
        <end position="166"/>
    </location>
</feature>
<dbReference type="Proteomes" id="UP000019118">
    <property type="component" value="Unassembled WGS sequence"/>
</dbReference>
<organism evidence="2 3">
    <name type="scientific">Dendroctonus ponderosae</name>
    <name type="common">Mountain pine beetle</name>
    <dbReference type="NCBI Taxonomy" id="77166"/>
    <lineage>
        <taxon>Eukaryota</taxon>
        <taxon>Metazoa</taxon>
        <taxon>Ecdysozoa</taxon>
        <taxon>Arthropoda</taxon>
        <taxon>Hexapoda</taxon>
        <taxon>Insecta</taxon>
        <taxon>Pterygota</taxon>
        <taxon>Neoptera</taxon>
        <taxon>Endopterygota</taxon>
        <taxon>Coleoptera</taxon>
        <taxon>Polyphaga</taxon>
        <taxon>Cucujiformia</taxon>
        <taxon>Curculionidae</taxon>
        <taxon>Scolytinae</taxon>
        <taxon>Dendroctonus</taxon>
    </lineage>
</organism>
<proteinExistence type="predicted"/>
<evidence type="ECO:0000313" key="2">
    <source>
        <dbReference type="EnsemblMetazoa" id="XP_019758672.1"/>
    </source>
</evidence>
<sequence length="181" mass="20294">MLKEGKFSTYQEILGSYYGIAYAEFERAKNGIIMFHADLTMALAVKRIFFNTTLVLALPSSKEAHFEKLSILYSVQVKEDGTFKVVNSPAESEYQLEFPVKGKSDSTVSIMQDVVDEIVDRVWKLTNKSGALEQVASSSENELKEVQISTASSRRTSVDESGRSEKSEILELWWSSDPTTT</sequence>
<feature type="region of interest" description="Disordered" evidence="1">
    <location>
        <begin position="146"/>
        <end position="166"/>
    </location>
</feature>
<evidence type="ECO:0000256" key="1">
    <source>
        <dbReference type="SAM" id="MobiDB-lite"/>
    </source>
</evidence>
<dbReference type="EnsemblMetazoa" id="XM_019903113.1">
    <property type="protein sequence ID" value="XP_019758672.1"/>
    <property type="gene ID" value="LOC109536757"/>
</dbReference>
<reference evidence="2" key="2">
    <citation type="submission" date="2024-08" db="UniProtKB">
        <authorList>
            <consortium name="EnsemblMetazoa"/>
        </authorList>
    </citation>
    <scope>IDENTIFICATION</scope>
</reference>
<accession>A0AAR5PCR6</accession>
<keyword evidence="3" id="KW-1185">Reference proteome</keyword>
<name>A0AAR5PCR6_DENPD</name>
<reference evidence="3" key="1">
    <citation type="journal article" date="2013" name="Genome Biol.">
        <title>Draft genome of the mountain pine beetle, Dendroctonus ponderosae Hopkins, a major forest pest.</title>
        <authorList>
            <person name="Keeling C.I."/>
            <person name="Yuen M.M."/>
            <person name="Liao N.Y."/>
            <person name="Docking T.R."/>
            <person name="Chan S.K."/>
            <person name="Taylor G.A."/>
            <person name="Palmquist D.L."/>
            <person name="Jackman S.D."/>
            <person name="Nguyen A."/>
            <person name="Li M."/>
            <person name="Henderson H."/>
            <person name="Janes J.K."/>
            <person name="Zhao Y."/>
            <person name="Pandoh P."/>
            <person name="Moore R."/>
            <person name="Sperling F.A."/>
            <person name="Huber D.P."/>
            <person name="Birol I."/>
            <person name="Jones S.J."/>
            <person name="Bohlmann J."/>
        </authorList>
    </citation>
    <scope>NUCLEOTIDE SEQUENCE</scope>
</reference>
<evidence type="ECO:0000313" key="3">
    <source>
        <dbReference type="Proteomes" id="UP000019118"/>
    </source>
</evidence>
<dbReference type="AlphaFoldDB" id="A0AAR5PCR6"/>
<evidence type="ECO:0008006" key="4">
    <source>
        <dbReference type="Google" id="ProtNLM"/>
    </source>
</evidence>